<accession>A0A975H603</accession>
<protein>
    <submittedName>
        <fullName evidence="1">SIMPL domain-containing protein</fullName>
    </submittedName>
</protein>
<evidence type="ECO:0000313" key="2">
    <source>
        <dbReference type="Proteomes" id="UP000663920"/>
    </source>
</evidence>
<dbReference type="RefSeq" id="WP_208077503.1">
    <property type="nucleotide sequence ID" value="NZ_CP071869.1"/>
</dbReference>
<dbReference type="Proteomes" id="UP000663920">
    <property type="component" value="Chromosome"/>
</dbReference>
<dbReference type="EMBL" id="CP071869">
    <property type="protein sequence ID" value="QTE21932.1"/>
    <property type="molecule type" value="Genomic_DNA"/>
</dbReference>
<reference evidence="1 2" key="1">
    <citation type="submission" date="2021-03" db="EMBL/GenBank/DDBJ databases">
        <title>Complete genome of Polaribacter_sp.SM13.</title>
        <authorList>
            <person name="Jeong S.W."/>
            <person name="Bae J.W."/>
        </authorList>
    </citation>
    <scope>NUCLEOTIDE SEQUENCE [LARGE SCALE GENOMIC DNA]</scope>
    <source>
        <strain evidence="1 2">SM13</strain>
    </source>
</reference>
<organism evidence="1 2">
    <name type="scientific">Polaribacter cellanae</name>
    <dbReference type="NCBI Taxonomy" id="2818493"/>
    <lineage>
        <taxon>Bacteria</taxon>
        <taxon>Pseudomonadati</taxon>
        <taxon>Bacteroidota</taxon>
        <taxon>Flavobacteriia</taxon>
        <taxon>Flavobacteriales</taxon>
        <taxon>Flavobacteriaceae</taxon>
    </lineage>
</organism>
<proteinExistence type="predicted"/>
<dbReference type="InterPro" id="IPR007497">
    <property type="entry name" value="SIMPL/DUF541"/>
</dbReference>
<dbReference type="Gene3D" id="3.30.110.170">
    <property type="entry name" value="Protein of unknown function (DUF541), domain 1"/>
    <property type="match status" value="1"/>
</dbReference>
<name>A0A975H603_9FLAO</name>
<keyword evidence="2" id="KW-1185">Reference proteome</keyword>
<dbReference type="KEGG" id="pcea:J3359_14085"/>
<sequence>MKYYKLIVFLFLTSVSYSQNNTQEKSFIEVIGTSEKEIIPNEIYLDIFLKERMEKGNKMKLELLENELKQALKNIGIPENNLFISDVNSVLSKTGWFSKEILATAKYNLKVNNSQKLKQLFDCFEELKITNVNITKATHSKIATFKKENRIEAIKAAKAKAKYLLDAIDEKVGKPIKINEIETHNNSFVAANHINAVSYGTSSGISKVRGNKSIAQFEKIVLKTSIYIKFEIK</sequence>
<gene>
    <name evidence="1" type="ORF">J3359_14085</name>
</gene>
<dbReference type="AlphaFoldDB" id="A0A975H603"/>
<dbReference type="Pfam" id="PF04402">
    <property type="entry name" value="SIMPL"/>
    <property type="match status" value="1"/>
</dbReference>
<evidence type="ECO:0000313" key="1">
    <source>
        <dbReference type="EMBL" id="QTE21932.1"/>
    </source>
</evidence>